<dbReference type="PROSITE" id="PS50234">
    <property type="entry name" value="VWFA"/>
    <property type="match status" value="1"/>
</dbReference>
<dbReference type="InterPro" id="IPR002035">
    <property type="entry name" value="VWF_A"/>
</dbReference>
<dbReference type="SUPFAM" id="SSF53300">
    <property type="entry name" value="vWA-like"/>
    <property type="match status" value="1"/>
</dbReference>
<evidence type="ECO:0000313" key="3">
    <source>
        <dbReference type="Proteomes" id="UP000035681"/>
    </source>
</evidence>
<sequence length="268" mass="30310">MGLMKNYSIYFLFSILLIYFSTIKSSNENIKNINNIDMEWGIKVEETNGEMDKMLLESFSNQNELASNTKANIFIINDVSSSVPASKYADTLTNFLMNIFINFEINPKYINIAFSPSPGDSNLWVYLPTFNMYNDTTLLRNNINSSYYPIEGQQSHGQKQLGSIIQFALNPEFLKTGYDGSYKPHIIFYLTTTSSPDSDTIKQAQKVINNGKFKIITIAYQPTDNVESLEKMSSCFFKATNENNLLSLSIALSRKITTASSTGTEYQC</sequence>
<dbReference type="WBParaSite" id="SSTP_0000499900.1">
    <property type="protein sequence ID" value="SSTP_0000499900.1"/>
    <property type="gene ID" value="SSTP_0000499900"/>
</dbReference>
<dbReference type="Proteomes" id="UP000035681">
    <property type="component" value="Unplaced"/>
</dbReference>
<keyword evidence="1" id="KW-0472">Membrane</keyword>
<dbReference type="AlphaFoldDB" id="A0A0K0E667"/>
<proteinExistence type="predicted"/>
<organism evidence="4">
    <name type="scientific">Strongyloides stercoralis</name>
    <name type="common">Threadworm</name>
    <dbReference type="NCBI Taxonomy" id="6248"/>
    <lineage>
        <taxon>Eukaryota</taxon>
        <taxon>Metazoa</taxon>
        <taxon>Ecdysozoa</taxon>
        <taxon>Nematoda</taxon>
        <taxon>Chromadorea</taxon>
        <taxon>Rhabditida</taxon>
        <taxon>Tylenchina</taxon>
        <taxon>Panagrolaimomorpha</taxon>
        <taxon>Strongyloidoidea</taxon>
        <taxon>Strongyloididae</taxon>
        <taxon>Strongyloides</taxon>
    </lineage>
</organism>
<evidence type="ECO:0000256" key="1">
    <source>
        <dbReference type="SAM" id="Phobius"/>
    </source>
</evidence>
<name>A0A0K0E667_STRER</name>
<keyword evidence="1" id="KW-0812">Transmembrane</keyword>
<protein>
    <submittedName>
        <fullName evidence="4 5">VWFA domain-containing protein</fullName>
    </submittedName>
</protein>
<keyword evidence="3" id="KW-1185">Reference proteome</keyword>
<evidence type="ECO:0000313" key="4">
    <source>
        <dbReference type="WBParaSite" id="SSTP_0000499900.1"/>
    </source>
</evidence>
<evidence type="ECO:0000259" key="2">
    <source>
        <dbReference type="PROSITE" id="PS50234"/>
    </source>
</evidence>
<evidence type="ECO:0000313" key="5">
    <source>
        <dbReference type="WBParaSite" id="TCONS_00013553.p1"/>
    </source>
</evidence>
<dbReference type="InterPro" id="IPR036465">
    <property type="entry name" value="vWFA_dom_sf"/>
</dbReference>
<accession>A0A0K0E667</accession>
<feature type="domain" description="VWFA" evidence="2">
    <location>
        <begin position="72"/>
        <end position="256"/>
    </location>
</feature>
<dbReference type="Pfam" id="PF00092">
    <property type="entry name" value="VWA"/>
    <property type="match status" value="1"/>
</dbReference>
<reference evidence="4" key="1">
    <citation type="submission" date="2015-08" db="UniProtKB">
        <authorList>
            <consortium name="WormBaseParasite"/>
        </authorList>
    </citation>
    <scope>IDENTIFICATION</scope>
</reference>
<dbReference type="Gene3D" id="3.40.50.410">
    <property type="entry name" value="von Willebrand factor, type A domain"/>
    <property type="match status" value="1"/>
</dbReference>
<dbReference type="WBParaSite" id="TCONS_00013553.p1">
    <property type="protein sequence ID" value="TCONS_00013553.p1"/>
    <property type="gene ID" value="XLOC_008308"/>
</dbReference>
<feature type="transmembrane region" description="Helical" evidence="1">
    <location>
        <begin position="7"/>
        <end position="23"/>
    </location>
</feature>
<keyword evidence="1" id="KW-1133">Transmembrane helix</keyword>